<accession>A0ABU8N1F8</accession>
<name>A0ABU8N1F8_9PSEU</name>
<evidence type="ECO:0000313" key="2">
    <source>
        <dbReference type="EMBL" id="MEJ2886210.1"/>
    </source>
</evidence>
<sequence length="125" mass="13337">MTARPERPTPSAPAPSDLPDRIAAVLGDLVLPAHRWQVLTTAEMYGVDTVTRTLLERLPERRYHSLGEVVAVLAAVLAGRPVAAVGQAGPPRTPRTAPRRGPVVARPVRPVAPSAAQRRPVRPVA</sequence>
<reference evidence="2 3" key="1">
    <citation type="submission" date="2024-03" db="EMBL/GenBank/DDBJ databases">
        <title>Actinomycetospora sp. OC33-EN06, a novel actinomycete isolated from wild orchid (Aerides multiflora).</title>
        <authorList>
            <person name="Suriyachadkun C."/>
        </authorList>
    </citation>
    <scope>NUCLEOTIDE SEQUENCE [LARGE SCALE GENOMIC DNA]</scope>
    <source>
        <strain evidence="2 3">OC33-EN06</strain>
    </source>
</reference>
<protein>
    <submittedName>
        <fullName evidence="2">Uncharacterized protein</fullName>
    </submittedName>
</protein>
<dbReference type="Pfam" id="PF11387">
    <property type="entry name" value="DUF2795"/>
    <property type="match status" value="1"/>
</dbReference>
<keyword evidence="3" id="KW-1185">Reference proteome</keyword>
<dbReference type="RefSeq" id="WP_337712698.1">
    <property type="nucleotide sequence ID" value="NZ_JBBEGL010000002.1"/>
</dbReference>
<organism evidence="2 3">
    <name type="scientific">Actinomycetospora aeridis</name>
    <dbReference type="NCBI Taxonomy" id="3129231"/>
    <lineage>
        <taxon>Bacteria</taxon>
        <taxon>Bacillati</taxon>
        <taxon>Actinomycetota</taxon>
        <taxon>Actinomycetes</taxon>
        <taxon>Pseudonocardiales</taxon>
        <taxon>Pseudonocardiaceae</taxon>
        <taxon>Actinomycetospora</taxon>
    </lineage>
</organism>
<evidence type="ECO:0000256" key="1">
    <source>
        <dbReference type="SAM" id="MobiDB-lite"/>
    </source>
</evidence>
<evidence type="ECO:0000313" key="3">
    <source>
        <dbReference type="Proteomes" id="UP001370100"/>
    </source>
</evidence>
<proteinExistence type="predicted"/>
<dbReference type="Proteomes" id="UP001370100">
    <property type="component" value="Unassembled WGS sequence"/>
</dbReference>
<feature type="region of interest" description="Disordered" evidence="1">
    <location>
        <begin position="84"/>
        <end position="125"/>
    </location>
</feature>
<dbReference type="InterPro" id="IPR021527">
    <property type="entry name" value="DUF2795"/>
</dbReference>
<gene>
    <name evidence="2" type="ORF">WCD41_07075</name>
</gene>
<dbReference type="EMBL" id="JBBEGL010000002">
    <property type="protein sequence ID" value="MEJ2886210.1"/>
    <property type="molecule type" value="Genomic_DNA"/>
</dbReference>
<comment type="caution">
    <text evidence="2">The sequence shown here is derived from an EMBL/GenBank/DDBJ whole genome shotgun (WGS) entry which is preliminary data.</text>
</comment>